<dbReference type="InterPro" id="IPR007128">
    <property type="entry name" value="PMF1/Nnf1"/>
</dbReference>
<evidence type="ECO:0000256" key="3">
    <source>
        <dbReference type="ARBA" id="ARBA00022454"/>
    </source>
</evidence>
<comment type="caution">
    <text evidence="10">The sequence shown here is derived from an EMBL/GenBank/DDBJ whole genome shotgun (WGS) entry which is preliminary data.</text>
</comment>
<evidence type="ECO:0000256" key="1">
    <source>
        <dbReference type="ARBA" id="ARBA00004123"/>
    </source>
</evidence>
<dbReference type="AlphaFoldDB" id="A0A851NHR3"/>
<keyword evidence="11" id="KW-1185">Reference proteome</keyword>
<sequence length="135" mass="15981">SYQRFASCYRRFYRAQPEVTRSIYDQFVSQLQAAVREEIQEVKKEGNLEELFNSLDKIVEEAQGQEEPAWRPSGIPEDDIRSAVLPYLQKHRAYLQRALREREEENRKVAESVLAGREQIAKLQQLIEARRQAWQ</sequence>
<dbReference type="PANTHER" id="PTHR15459">
    <property type="entry name" value="POLYAMINE-MODULATED FACTOR 1"/>
    <property type="match status" value="1"/>
</dbReference>
<name>A0A851NHR3_9GALL</name>
<evidence type="ECO:0000256" key="5">
    <source>
        <dbReference type="ARBA" id="ARBA00022776"/>
    </source>
</evidence>
<keyword evidence="5" id="KW-0498">Mitosis</keyword>
<evidence type="ECO:0000256" key="6">
    <source>
        <dbReference type="ARBA" id="ARBA00022838"/>
    </source>
</evidence>
<evidence type="ECO:0000313" key="10">
    <source>
        <dbReference type="EMBL" id="NXC41811.1"/>
    </source>
</evidence>
<accession>A0A851NHR3</accession>
<evidence type="ECO:0000256" key="9">
    <source>
        <dbReference type="ARBA" id="ARBA00023328"/>
    </source>
</evidence>
<feature type="non-terminal residue" evidence="10">
    <location>
        <position position="135"/>
    </location>
</feature>
<keyword evidence="7" id="KW-0539">Nucleus</keyword>
<reference evidence="10" key="1">
    <citation type="submission" date="2019-09" db="EMBL/GenBank/DDBJ databases">
        <title>Bird 10,000 Genomes (B10K) Project - Family phase.</title>
        <authorList>
            <person name="Zhang G."/>
        </authorList>
    </citation>
    <scope>NUCLEOTIDE SEQUENCE</scope>
    <source>
        <strain evidence="10">B10K-DU-001-08</strain>
        <tissue evidence="10">Muscle</tissue>
    </source>
</reference>
<keyword evidence="8" id="KW-0131">Cell cycle</keyword>
<evidence type="ECO:0000256" key="4">
    <source>
        <dbReference type="ARBA" id="ARBA00022618"/>
    </source>
</evidence>
<protein>
    <submittedName>
        <fullName evidence="10">PMF1 factor</fullName>
    </submittedName>
</protein>
<evidence type="ECO:0000313" key="11">
    <source>
        <dbReference type="Proteomes" id="UP000613066"/>
    </source>
</evidence>
<dbReference type="GO" id="GO:0051301">
    <property type="term" value="P:cell division"/>
    <property type="evidence" value="ECO:0007669"/>
    <property type="project" value="UniProtKB-KW"/>
</dbReference>
<dbReference type="Proteomes" id="UP000613066">
    <property type="component" value="Unassembled WGS sequence"/>
</dbReference>
<comment type="subcellular location">
    <subcellularLocation>
        <location evidence="2">Chromosome</location>
        <location evidence="2">Centromere</location>
        <location evidence="2">Kinetochore</location>
    </subcellularLocation>
    <subcellularLocation>
        <location evidence="1">Nucleus</location>
    </subcellularLocation>
</comment>
<dbReference type="GO" id="GO:0000444">
    <property type="term" value="C:MIS12/MIND type complex"/>
    <property type="evidence" value="ECO:0007669"/>
    <property type="project" value="InterPro"/>
</dbReference>
<feature type="non-terminal residue" evidence="10">
    <location>
        <position position="1"/>
    </location>
</feature>
<evidence type="ECO:0000256" key="2">
    <source>
        <dbReference type="ARBA" id="ARBA00004629"/>
    </source>
</evidence>
<keyword evidence="4" id="KW-0132">Cell division</keyword>
<evidence type="ECO:0000256" key="8">
    <source>
        <dbReference type="ARBA" id="ARBA00023306"/>
    </source>
</evidence>
<organism evidence="10 11">
    <name type="scientific">Penelope pileata</name>
    <dbReference type="NCBI Taxonomy" id="1118817"/>
    <lineage>
        <taxon>Eukaryota</taxon>
        <taxon>Metazoa</taxon>
        <taxon>Chordata</taxon>
        <taxon>Craniata</taxon>
        <taxon>Vertebrata</taxon>
        <taxon>Euteleostomi</taxon>
        <taxon>Archelosauria</taxon>
        <taxon>Archosauria</taxon>
        <taxon>Dinosauria</taxon>
        <taxon>Saurischia</taxon>
        <taxon>Theropoda</taxon>
        <taxon>Coelurosauria</taxon>
        <taxon>Aves</taxon>
        <taxon>Neognathae</taxon>
        <taxon>Galloanserae</taxon>
        <taxon>Galliformes</taxon>
        <taxon>Cracidae</taxon>
        <taxon>Penelope</taxon>
    </lineage>
</organism>
<proteinExistence type="predicted"/>
<evidence type="ECO:0000256" key="7">
    <source>
        <dbReference type="ARBA" id="ARBA00023242"/>
    </source>
</evidence>
<dbReference type="OrthoDB" id="18453at2759"/>
<dbReference type="EMBL" id="WBMW01001964">
    <property type="protein sequence ID" value="NXC41811.1"/>
    <property type="molecule type" value="Genomic_DNA"/>
</dbReference>
<dbReference type="GO" id="GO:0007059">
    <property type="term" value="P:chromosome segregation"/>
    <property type="evidence" value="ECO:0007669"/>
    <property type="project" value="TreeGrafter"/>
</dbReference>
<keyword evidence="6" id="KW-0995">Kinetochore</keyword>
<dbReference type="PANTHER" id="PTHR15459:SF3">
    <property type="entry name" value="POLYAMINE-MODULATED FACTOR 1"/>
    <property type="match status" value="1"/>
</dbReference>
<keyword evidence="3" id="KW-0158">Chromosome</keyword>
<keyword evidence="9" id="KW-0137">Centromere</keyword>
<gene>
    <name evidence="10" type="primary">Pmf1</name>
    <name evidence="10" type="ORF">PENPIL_R12591</name>
</gene>
<dbReference type="GO" id="GO:0005634">
    <property type="term" value="C:nucleus"/>
    <property type="evidence" value="ECO:0007669"/>
    <property type="project" value="UniProtKB-SubCell"/>
</dbReference>
<dbReference type="Pfam" id="PF03980">
    <property type="entry name" value="Nnf1"/>
    <property type="match status" value="1"/>
</dbReference>